<keyword evidence="4" id="KW-1185">Reference proteome</keyword>
<dbReference type="InterPro" id="IPR010131">
    <property type="entry name" value="MdtP/NodT-like"/>
</dbReference>
<keyword evidence="2" id="KW-1134">Transmembrane beta strand</keyword>
<keyword evidence="2 3" id="KW-0449">Lipoprotein</keyword>
<gene>
    <name evidence="3" type="ORF">SAMN04488038_10214</name>
</gene>
<dbReference type="SUPFAM" id="SSF56954">
    <property type="entry name" value="Outer membrane efflux proteins (OEP)"/>
    <property type="match status" value="1"/>
</dbReference>
<organism evidence="3 4">
    <name type="scientific">Solimonas aquatica</name>
    <dbReference type="NCBI Taxonomy" id="489703"/>
    <lineage>
        <taxon>Bacteria</taxon>
        <taxon>Pseudomonadati</taxon>
        <taxon>Pseudomonadota</taxon>
        <taxon>Gammaproteobacteria</taxon>
        <taxon>Nevskiales</taxon>
        <taxon>Nevskiaceae</taxon>
        <taxon>Solimonas</taxon>
    </lineage>
</organism>
<dbReference type="PANTHER" id="PTHR30203:SF25">
    <property type="entry name" value="OUTER MEMBRANE PROTEIN-RELATED"/>
    <property type="match status" value="1"/>
</dbReference>
<evidence type="ECO:0000313" key="3">
    <source>
        <dbReference type="EMBL" id="SEP85898.1"/>
    </source>
</evidence>
<dbReference type="GO" id="GO:0009279">
    <property type="term" value="C:cell outer membrane"/>
    <property type="evidence" value="ECO:0007669"/>
    <property type="project" value="UniProtKB-SubCell"/>
</dbReference>
<sequence>MAIILATGMLGGCVVGPDYQRPETVAPEHFRLQAAVEQRQAASHADLGQWWDGFGDLLLSRFVGLAQQQNLELAQASARVEQARAMLSMTTVELLPSAGASAQAAKAYQSVETPLGRVLNSTPGFDRHGSAYEVEIGASWELDIFGGLRRRREAAAAGYGASEAGAAATRLLVMAQTADTYITIRGLQARLKIARSQVEIQQDLLSSVRLLRDHELSADREVWQAEATLAQARASIPALESALAVSGNALDVLLGMPPGTYEAALVEPAEIPVAPRIADIGSPADVLRRRPDLAAAERQLAASNAQIGAAVAEYFPKFSLNAMIGSAATSESALLSAGSSQGLGMLGFRWRLFDFGRINAQIAAAKGRNAEMLAAYRLAVLRATEDVENAFSTLLGREQQLAEFNRMVLALDRERGASATAYEKGQVSRIELLHAQDRLLRASDARAQTQAAAALAAITTFKALGGGWESATAKLAANGGADVSRFRALD</sequence>
<evidence type="ECO:0000256" key="2">
    <source>
        <dbReference type="RuleBase" id="RU362097"/>
    </source>
</evidence>
<dbReference type="RefSeq" id="WP_218140051.1">
    <property type="nucleotide sequence ID" value="NZ_FOFS01000002.1"/>
</dbReference>
<dbReference type="PANTHER" id="PTHR30203">
    <property type="entry name" value="OUTER MEMBRANE CATION EFFLUX PROTEIN"/>
    <property type="match status" value="1"/>
</dbReference>
<comment type="subcellular location">
    <subcellularLocation>
        <location evidence="2">Cell outer membrane</location>
        <topology evidence="2">Lipid-anchor</topology>
    </subcellularLocation>
</comment>
<dbReference type="STRING" id="489703.SAMN04488038_10214"/>
<dbReference type="InterPro" id="IPR003423">
    <property type="entry name" value="OMP_efflux"/>
</dbReference>
<evidence type="ECO:0000313" key="4">
    <source>
        <dbReference type="Proteomes" id="UP000199233"/>
    </source>
</evidence>
<dbReference type="NCBIfam" id="TIGR01845">
    <property type="entry name" value="outer_NodT"/>
    <property type="match status" value="1"/>
</dbReference>
<name>A0A1H9BCB7_9GAMM</name>
<comment type="similarity">
    <text evidence="1 2">Belongs to the outer membrane factor (OMF) (TC 1.B.17) family.</text>
</comment>
<dbReference type="Gene3D" id="2.20.200.10">
    <property type="entry name" value="Outer membrane efflux proteins (OEP)"/>
    <property type="match status" value="1"/>
</dbReference>
<reference evidence="3 4" key="1">
    <citation type="submission" date="2016-10" db="EMBL/GenBank/DDBJ databases">
        <authorList>
            <person name="de Groot N.N."/>
        </authorList>
    </citation>
    <scope>NUCLEOTIDE SEQUENCE [LARGE SCALE GENOMIC DNA]</scope>
    <source>
        <strain evidence="3 4">DSM 25927</strain>
    </source>
</reference>
<evidence type="ECO:0000256" key="1">
    <source>
        <dbReference type="ARBA" id="ARBA00007613"/>
    </source>
</evidence>
<proteinExistence type="inferred from homology"/>
<keyword evidence="2" id="KW-0472">Membrane</keyword>
<dbReference type="AlphaFoldDB" id="A0A1H9BCB7"/>
<accession>A0A1H9BCB7</accession>
<protein>
    <submittedName>
        <fullName evidence="3">Efflux transporter, outer membrane factor (OMF) lipoprotein, NodT family</fullName>
    </submittedName>
</protein>
<keyword evidence="2" id="KW-0812">Transmembrane</keyword>
<dbReference type="EMBL" id="FOFS01000002">
    <property type="protein sequence ID" value="SEP85898.1"/>
    <property type="molecule type" value="Genomic_DNA"/>
</dbReference>
<dbReference type="Proteomes" id="UP000199233">
    <property type="component" value="Unassembled WGS sequence"/>
</dbReference>
<dbReference type="Gene3D" id="1.20.1600.10">
    <property type="entry name" value="Outer membrane efflux proteins (OEP)"/>
    <property type="match status" value="1"/>
</dbReference>
<dbReference type="GO" id="GO:0015562">
    <property type="term" value="F:efflux transmembrane transporter activity"/>
    <property type="evidence" value="ECO:0007669"/>
    <property type="project" value="InterPro"/>
</dbReference>
<dbReference type="Pfam" id="PF02321">
    <property type="entry name" value="OEP"/>
    <property type="match status" value="2"/>
</dbReference>
<keyword evidence="2" id="KW-0564">Palmitate</keyword>